<accession>A0A917X7E7</accession>
<dbReference type="InterPro" id="IPR017517">
    <property type="entry name" value="Maleyloyr_isom"/>
</dbReference>
<dbReference type="RefSeq" id="WP_190257164.1">
    <property type="nucleotide sequence ID" value="NZ_BMPI01000090.1"/>
</dbReference>
<sequence length="264" mass="28316">MTDSAAIIADLADEHAALDERVCDLDERQWQAPTPAAAWTIRDSVSHLYYFDARALFAIADPDGFAKHRAEVHARGLDPGIDLAPGRELGGRGLLLAWRGTRAELLAGLAAFDPGRRALWYGPDMSLSSFVTARLMETWAHGQDVADALGLPPVVTDRLRSVCHIGIGARAYSFWQNGATDPGDPIRVEVTGPSGQLWTWGPEHATDRVAGTALDLALLVTHRRHRSDTSLTVTGRTAEAWLAIAQAFAGPSGGGRQPLSAKVA</sequence>
<protein>
    <recommendedName>
        <fullName evidence="5">TIGR03084 family protein</fullName>
    </recommendedName>
</protein>
<evidence type="ECO:0000313" key="4">
    <source>
        <dbReference type="Proteomes" id="UP000642070"/>
    </source>
</evidence>
<dbReference type="NCBIfam" id="TIGR03084">
    <property type="entry name" value="TIGR03084 family metal-binding protein"/>
    <property type="match status" value="1"/>
</dbReference>
<evidence type="ECO:0000259" key="2">
    <source>
        <dbReference type="Pfam" id="PF11716"/>
    </source>
</evidence>
<dbReference type="Gene3D" id="1.20.120.450">
    <property type="entry name" value="dinb family like domain"/>
    <property type="match status" value="1"/>
</dbReference>
<dbReference type="InterPro" id="IPR017518">
    <property type="entry name" value="CHP03084"/>
</dbReference>
<dbReference type="Pfam" id="PF11716">
    <property type="entry name" value="MDMPI_N"/>
    <property type="match status" value="1"/>
</dbReference>
<dbReference type="Pfam" id="PF08608">
    <property type="entry name" value="Wyosine_form"/>
    <property type="match status" value="1"/>
</dbReference>
<feature type="domain" description="Mycothiol-dependent maleylpyruvate isomerase metal-binding" evidence="2">
    <location>
        <begin position="11"/>
        <end position="146"/>
    </location>
</feature>
<evidence type="ECO:0008006" key="5">
    <source>
        <dbReference type="Google" id="ProtNLM"/>
    </source>
</evidence>
<gene>
    <name evidence="3" type="ORF">GCM10007977_100120</name>
</gene>
<dbReference type="GO" id="GO:0046872">
    <property type="term" value="F:metal ion binding"/>
    <property type="evidence" value="ECO:0007669"/>
    <property type="project" value="InterPro"/>
</dbReference>
<dbReference type="InterPro" id="IPR024344">
    <property type="entry name" value="MDMPI_metal-binding"/>
</dbReference>
<dbReference type="InterPro" id="IPR034660">
    <property type="entry name" value="DinB/YfiT-like"/>
</dbReference>
<name>A0A917X7E7_9ACTN</name>
<dbReference type="AlphaFoldDB" id="A0A917X7E7"/>
<reference evidence="3" key="1">
    <citation type="journal article" date="2014" name="Int. J. Syst. Evol. Microbiol.">
        <title>Complete genome sequence of Corynebacterium casei LMG S-19264T (=DSM 44701T), isolated from a smear-ripened cheese.</title>
        <authorList>
            <consortium name="US DOE Joint Genome Institute (JGI-PGF)"/>
            <person name="Walter F."/>
            <person name="Albersmeier A."/>
            <person name="Kalinowski J."/>
            <person name="Ruckert C."/>
        </authorList>
    </citation>
    <scope>NUCLEOTIDE SEQUENCE</scope>
    <source>
        <strain evidence="3">JCM 19831</strain>
    </source>
</reference>
<proteinExistence type="predicted"/>
<feature type="domain" description="tRNA wybutosine-synthesis" evidence="1">
    <location>
        <begin position="182"/>
        <end position="227"/>
    </location>
</feature>
<reference evidence="3" key="2">
    <citation type="submission" date="2020-09" db="EMBL/GenBank/DDBJ databases">
        <authorList>
            <person name="Sun Q."/>
            <person name="Ohkuma M."/>
        </authorList>
    </citation>
    <scope>NUCLEOTIDE SEQUENCE</scope>
    <source>
        <strain evidence="3">JCM 19831</strain>
    </source>
</reference>
<evidence type="ECO:0000259" key="1">
    <source>
        <dbReference type="Pfam" id="PF08608"/>
    </source>
</evidence>
<comment type="caution">
    <text evidence="3">The sequence shown here is derived from an EMBL/GenBank/DDBJ whole genome shotgun (WGS) entry which is preliminary data.</text>
</comment>
<dbReference type="SUPFAM" id="SSF109854">
    <property type="entry name" value="DinB/YfiT-like putative metalloenzymes"/>
    <property type="match status" value="1"/>
</dbReference>
<dbReference type="NCBIfam" id="TIGR03083">
    <property type="entry name" value="maleylpyruvate isomerase family mycothiol-dependent enzyme"/>
    <property type="match status" value="1"/>
</dbReference>
<dbReference type="Proteomes" id="UP000642070">
    <property type="component" value="Unassembled WGS sequence"/>
</dbReference>
<dbReference type="EMBL" id="BMPI01000090">
    <property type="protein sequence ID" value="GGM82629.1"/>
    <property type="molecule type" value="Genomic_DNA"/>
</dbReference>
<dbReference type="InterPro" id="IPR013917">
    <property type="entry name" value="tRNA_wybutosine-synth"/>
</dbReference>
<keyword evidence="4" id="KW-1185">Reference proteome</keyword>
<organism evidence="3 4">
    <name type="scientific">Dactylosporangium sucinum</name>
    <dbReference type="NCBI Taxonomy" id="1424081"/>
    <lineage>
        <taxon>Bacteria</taxon>
        <taxon>Bacillati</taxon>
        <taxon>Actinomycetota</taxon>
        <taxon>Actinomycetes</taxon>
        <taxon>Micromonosporales</taxon>
        <taxon>Micromonosporaceae</taxon>
        <taxon>Dactylosporangium</taxon>
    </lineage>
</organism>
<evidence type="ECO:0000313" key="3">
    <source>
        <dbReference type="EMBL" id="GGM82629.1"/>
    </source>
</evidence>